<evidence type="ECO:0000313" key="6">
    <source>
        <dbReference type="Proteomes" id="UP000032417"/>
    </source>
</evidence>
<dbReference type="EMBL" id="LN515532">
    <property type="protein sequence ID" value="CEA14773.1"/>
    <property type="molecule type" value="Genomic_DNA"/>
</dbReference>
<dbReference type="InterPro" id="IPR010998">
    <property type="entry name" value="Integrase_recombinase_N"/>
</dbReference>
<dbReference type="HOGENOM" id="CLU_033139_0_1_10"/>
<dbReference type="GO" id="GO:0003677">
    <property type="term" value="F:DNA binding"/>
    <property type="evidence" value="ECO:0007669"/>
    <property type="project" value="UniProtKB-KW"/>
</dbReference>
<dbReference type="OrthoDB" id="1094492at2"/>
<evidence type="ECO:0000256" key="2">
    <source>
        <dbReference type="ARBA" id="ARBA00023125"/>
    </source>
</evidence>
<name>A0A098BW24_9BACT</name>
<dbReference type="STRING" id="1562970.ING2E5B_0094"/>
<dbReference type="PANTHER" id="PTHR30349:SF64">
    <property type="entry name" value="PROPHAGE INTEGRASE INTD-RELATED"/>
    <property type="match status" value="1"/>
</dbReference>
<dbReference type="Pfam" id="PF13102">
    <property type="entry name" value="Phage_int_SAM_5"/>
    <property type="match status" value="1"/>
</dbReference>
<dbReference type="InterPro" id="IPR011010">
    <property type="entry name" value="DNA_brk_join_enz"/>
</dbReference>
<dbReference type="SUPFAM" id="SSF56349">
    <property type="entry name" value="DNA breaking-rejoining enzymes"/>
    <property type="match status" value="1"/>
</dbReference>
<dbReference type="Gene3D" id="1.10.443.10">
    <property type="entry name" value="Intergrase catalytic core"/>
    <property type="match status" value="1"/>
</dbReference>
<comment type="similarity">
    <text evidence="1">Belongs to the 'phage' integrase family.</text>
</comment>
<dbReference type="GO" id="GO:0015074">
    <property type="term" value="P:DNA integration"/>
    <property type="evidence" value="ECO:0007669"/>
    <property type="project" value="InterPro"/>
</dbReference>
<keyword evidence="2" id="KW-0238">DNA-binding</keyword>
<accession>A0A098BW24</accession>
<protein>
    <submittedName>
        <fullName evidence="5">Putative integrase/recombinase protein</fullName>
    </submittedName>
</protein>
<feature type="domain" description="Tyr recombinase" evidence="4">
    <location>
        <begin position="254"/>
        <end position="454"/>
    </location>
</feature>
<evidence type="ECO:0000256" key="3">
    <source>
        <dbReference type="ARBA" id="ARBA00023172"/>
    </source>
</evidence>
<keyword evidence="6" id="KW-1185">Reference proteome</keyword>
<evidence type="ECO:0000313" key="5">
    <source>
        <dbReference type="EMBL" id="CEA14773.1"/>
    </source>
</evidence>
<gene>
    <name evidence="5" type="ORF">ING2E5B_0094</name>
</gene>
<dbReference type="AlphaFoldDB" id="A0A098BW24"/>
<sequence>MKFYYSNNGITVKLVRDIRNKNPENECPLRWRVTYKRDSDYYSTGKVLDREDWELFEASEEADFNFKTKAAHLREHKDDIQKYFDDILKPAVKETADNFSFAALDHKLGKSDILTVNDAFTAKINTLNNTFKVGNATIYRTTLNALIRFQYYRKIKSKIAKQLFIEECVSKKHKTKGKDVLNVIADIKFDDITVKFLSDCEDFWSATGIEYATIGIYMRTLRAIINNGEDPYLSGTRYPFGEGKNKYSIPEGGRKSIALDIEDIWKIEDFETDNQGLMVARDIFIFMFYCNGLNFGDLCRLQYKDIDGASQEIVFHRKKTRDTKKKKNPEPICAPLLPPMVEIINRHGNKEQNGYIFPFLNGIERVDQNERKIKDAIQLALNPINNSLKVIAAQLGIDRNLSTAYTRNSYVTHLTSEMYISEIFVKQMVGHSTGKNVTAGYNNPSPKKRREVNSKLLNPNKKYNTISLLSVTG</sequence>
<evidence type="ECO:0000259" key="4">
    <source>
        <dbReference type="PROSITE" id="PS51898"/>
    </source>
</evidence>
<reference evidence="5 6" key="1">
    <citation type="submission" date="2014-08" db="EMBL/GenBank/DDBJ databases">
        <authorList>
            <person name="Wibberg D."/>
        </authorList>
    </citation>
    <scope>NUCLEOTIDE SEQUENCE [LARGE SCALE GENOMIC DNA]</scope>
    <source>
        <strain evidence="6">ING2-E5B</strain>
    </source>
</reference>
<dbReference type="InterPro" id="IPR025269">
    <property type="entry name" value="SAM-like_dom"/>
</dbReference>
<proteinExistence type="inferred from homology"/>
<keyword evidence="3" id="KW-0233">DNA recombination</keyword>
<dbReference type="KEGG" id="pbt:ING2E5B_0094"/>
<dbReference type="PANTHER" id="PTHR30349">
    <property type="entry name" value="PHAGE INTEGRASE-RELATED"/>
    <property type="match status" value="1"/>
</dbReference>
<dbReference type="InterPro" id="IPR013762">
    <property type="entry name" value="Integrase-like_cat_sf"/>
</dbReference>
<evidence type="ECO:0000256" key="1">
    <source>
        <dbReference type="ARBA" id="ARBA00008857"/>
    </source>
</evidence>
<dbReference type="GO" id="GO:0006310">
    <property type="term" value="P:DNA recombination"/>
    <property type="evidence" value="ECO:0007669"/>
    <property type="project" value="UniProtKB-KW"/>
</dbReference>
<dbReference type="Proteomes" id="UP000032417">
    <property type="component" value="Chromosome 1"/>
</dbReference>
<dbReference type="InterPro" id="IPR002104">
    <property type="entry name" value="Integrase_catalytic"/>
</dbReference>
<organism evidence="5 6">
    <name type="scientific">Fermentimonas caenicola</name>
    <dbReference type="NCBI Taxonomy" id="1562970"/>
    <lineage>
        <taxon>Bacteria</taxon>
        <taxon>Pseudomonadati</taxon>
        <taxon>Bacteroidota</taxon>
        <taxon>Bacteroidia</taxon>
        <taxon>Bacteroidales</taxon>
        <taxon>Dysgonomonadaceae</taxon>
        <taxon>Fermentimonas</taxon>
    </lineage>
</organism>
<dbReference type="PROSITE" id="PS51898">
    <property type="entry name" value="TYR_RECOMBINASE"/>
    <property type="match status" value="1"/>
</dbReference>
<dbReference type="Gene3D" id="1.10.150.130">
    <property type="match status" value="1"/>
</dbReference>
<dbReference type="InterPro" id="IPR050090">
    <property type="entry name" value="Tyrosine_recombinase_XerCD"/>
</dbReference>